<feature type="domain" description="Ig-like" evidence="12">
    <location>
        <begin position="111"/>
        <end position="228"/>
    </location>
</feature>
<dbReference type="InterPro" id="IPR000387">
    <property type="entry name" value="Tyr_Pase_dom"/>
</dbReference>
<dbReference type="PROSITE" id="PS50835">
    <property type="entry name" value="IG_LIKE"/>
    <property type="match status" value="6"/>
</dbReference>
<dbReference type="InterPro" id="IPR013151">
    <property type="entry name" value="Immunoglobulin_dom"/>
</dbReference>
<dbReference type="SUPFAM" id="SSF52799">
    <property type="entry name" value="(Phosphotyrosine protein) phosphatases II"/>
    <property type="match status" value="2"/>
</dbReference>
<dbReference type="InterPro" id="IPR003599">
    <property type="entry name" value="Ig_sub"/>
</dbReference>
<dbReference type="PANTHER" id="PTHR19134">
    <property type="entry name" value="RECEPTOR-TYPE TYROSINE-PROTEIN PHOSPHATASE"/>
    <property type="match status" value="1"/>
</dbReference>
<dbReference type="FunFam" id="3.90.190.10:FF:000102">
    <property type="entry name" value="Receptor-type tyrosine-protein phosphatase"/>
    <property type="match status" value="1"/>
</dbReference>
<dbReference type="InterPro" id="IPR013783">
    <property type="entry name" value="Ig-like_fold"/>
</dbReference>
<dbReference type="CDD" id="cd00096">
    <property type="entry name" value="Ig"/>
    <property type="match status" value="1"/>
</dbReference>
<feature type="domain" description="Tyrosine-protein phosphatase" evidence="10">
    <location>
        <begin position="1386"/>
        <end position="1648"/>
    </location>
</feature>
<dbReference type="PROSITE" id="PS00383">
    <property type="entry name" value="TYR_PHOSPHATASE_1"/>
    <property type="match status" value="1"/>
</dbReference>
<evidence type="ECO:0000259" key="11">
    <source>
        <dbReference type="PROSITE" id="PS50056"/>
    </source>
</evidence>
<evidence type="ECO:0000313" key="14">
    <source>
        <dbReference type="EMBL" id="CAI8052143.1"/>
    </source>
</evidence>
<dbReference type="GO" id="GO:0004725">
    <property type="term" value="F:protein tyrosine phosphatase activity"/>
    <property type="evidence" value="ECO:0007669"/>
    <property type="project" value="UniProtKB-EC"/>
</dbReference>
<dbReference type="SUPFAM" id="SSF49265">
    <property type="entry name" value="Fibronectin type III"/>
    <property type="match status" value="1"/>
</dbReference>
<dbReference type="InterPro" id="IPR007110">
    <property type="entry name" value="Ig-like_dom"/>
</dbReference>
<feature type="domain" description="Tyrosine specific protein phosphatases" evidence="11">
    <location>
        <begin position="1270"/>
        <end position="1345"/>
    </location>
</feature>
<feature type="domain" description="Fibronectin type-III" evidence="13">
    <location>
        <begin position="873"/>
        <end position="972"/>
    </location>
</feature>
<reference evidence="14" key="1">
    <citation type="submission" date="2023-03" db="EMBL/GenBank/DDBJ databases">
        <authorList>
            <person name="Steffen K."/>
            <person name="Cardenas P."/>
        </authorList>
    </citation>
    <scope>NUCLEOTIDE SEQUENCE</scope>
</reference>
<dbReference type="Pfam" id="PF00047">
    <property type="entry name" value="ig"/>
    <property type="match status" value="1"/>
</dbReference>
<sequence>MILSVTALPPPNVTITFPITEVPTAGQSYTLNCSATVVDGLVVQPDMKIVFPNSTAVALSNTSSVVHTFSPLRTSDGGQYNCTATLNIPQAQIRDLQSSVVTNIIVAVPKPNVTISGNISLAELYSATVFTLTCRVEVPPEVDTTVTVLTTWSKDGYDINDNSRSRIAADGIAIQNSSVIHVYESALVFSPLSNMDTGRDSGSYKCLVKIKDGQFISGITANATQTITVQDLRPPIVNVRPLGSSTAGETYSLQCSVETVEGVRSRDISISWTTPNGTTVMSKNMTTTGRVARGSLIFSRLTTSHSGQYICTGRISAETVGVNISESFSFTVNVSIPAPNVSLSDGKNSGAVIQGTALVLSCSVLVHNAVNTDFTVNITWSSDPIGALNGQRATVSETKGSGQQYGSSATIRPVNTSDSANFTCTASILPNEISSVIASNESKHTVDIAVQKLTKPVVANDTISSVAGQSFSVDCNFSVTPNLVGSLTAHWLNSSDSLVSENSKLSFPRLLMSHGGDYMCVVTISILKLNLSLTGTAKTTIIVQIPAPSVVIERVGDPFNGSVFTLSCIVTVSQSVDTNISISTQWGLPVADKQPETISNVTKRVAELVGHHNLTFNPLRSRDSGQYECNATISPGHGDTVAQNTAVKHYHLTVQKLPPPKVLIAISSTAGLGTEECLGLVLETASDSIVCQAGVIANLFNNPNISLWRDGILLHSNSALNLNYTLPHNESLVGEYNCSVCISIPESGIEDYCSNDTLATSHKKPEPVVALITSTHNDSRLTMNWSHSSDYYSVVRYIVNVRQYVADGPGKVMIQTVRGYPRELSGGQLSHTVGDLKPEVPYDVELVAGNGVGCGKTKRSDLTFTREGAPKIAPGDVEVEWLPNDTAMNVSFTRLTIVEANSIHINYFIRYSSSPLVKRDVDNKTVKMNDGSTTVIGGLDPYLDYHVVVDATNSHGTKSSSPYLLHAALSEDQRERDSTGIVAGIIAVILIILLVVLVVGILIFRWRKRSAVKPKPLLSGKSGLYTVRPMKDSEVIELDSKVFPTSQPPPSYPVQAETDTPKSENPARMVAIPVEDFKQHCIDYHKSGDAGFEEEYESLAVGPLAVHQVSQMLCNKQKNRFANIYPYDDSRVVLEEIPGVLGSDYINASWINGYKHPNAYIASQGPKMSTVGDFWRMVWQYKVDHIVMVTGLCEGGRTKCERYWSEEVGGTVEVEEANLKATTTSITTHRDFVVRTMTLKKTTQSDEQPLAVTQHHFTSWPDHGVPRFATSFISFLRRVQKAHNKDSGVPLVVHCSAGVGRTGTFILLDSMLERIKEQNSINVYELLVSLCERRVLMVQTLEQYVFVHDTLCEVIQCGDTEISASRLNAAVEVMAQSLPGETFTGFQQQFQLLEHVSRKPMEQDFVKAHEHPSKNRYPDRLPYVEFMPCLKPIEKEDCYINASFIDGYKHHRAYIATQAPLQSTVGDMWRMMWEVKSNVMVLLCAFAEDGHEACHPFWPNNEGDTAWYGRVTVTLQSEILMGNFVSRTLLLEGDQVVGQEGEGRVVTQFHMTDWPEHSQPVSTASVLELLDVVTNAQMNSGTRPITVLCNDGVGRTGTFICLHSQLERLKTEGVVDFFQAVKSARIHRAGLVQNAEQYAYCHEVLADFVNGYDNYANFKELV</sequence>
<evidence type="ECO:0000256" key="8">
    <source>
        <dbReference type="SAM" id="MobiDB-lite"/>
    </source>
</evidence>
<keyword evidence="3" id="KW-0732">Signal</keyword>
<evidence type="ECO:0000259" key="12">
    <source>
        <dbReference type="PROSITE" id="PS50835"/>
    </source>
</evidence>
<dbReference type="FunFam" id="3.90.190.10:FF:000062">
    <property type="entry name" value="Receptor-type tyrosine-protein phosphatase kappa"/>
    <property type="match status" value="1"/>
</dbReference>
<keyword evidence="4" id="KW-0378">Hydrolase</keyword>
<comment type="catalytic activity">
    <reaction evidence="7">
        <text>O-phospho-L-tyrosyl-[protein] + H2O = L-tyrosyl-[protein] + phosphate</text>
        <dbReference type="Rhea" id="RHEA:10684"/>
        <dbReference type="Rhea" id="RHEA-COMP:10136"/>
        <dbReference type="Rhea" id="RHEA-COMP:20101"/>
        <dbReference type="ChEBI" id="CHEBI:15377"/>
        <dbReference type="ChEBI" id="CHEBI:43474"/>
        <dbReference type="ChEBI" id="CHEBI:46858"/>
        <dbReference type="ChEBI" id="CHEBI:61978"/>
        <dbReference type="EC" id="3.1.3.48"/>
    </reaction>
</comment>
<dbReference type="Proteomes" id="UP001174909">
    <property type="component" value="Unassembled WGS sequence"/>
</dbReference>
<dbReference type="SUPFAM" id="SSF48726">
    <property type="entry name" value="Immunoglobulin"/>
    <property type="match status" value="5"/>
</dbReference>
<dbReference type="EMBL" id="CASHTH010003987">
    <property type="protein sequence ID" value="CAI8052143.1"/>
    <property type="molecule type" value="Genomic_DNA"/>
</dbReference>
<dbReference type="PANTHER" id="PTHR19134:SF550">
    <property type="entry name" value="PROTEIN-TYROSINE-PHOSPHATASE"/>
    <property type="match status" value="1"/>
</dbReference>
<feature type="domain" description="Tyrosine specific protein phosphatases" evidence="11">
    <location>
        <begin position="1564"/>
        <end position="1639"/>
    </location>
</feature>
<dbReference type="Gene3D" id="3.90.190.10">
    <property type="entry name" value="Protein tyrosine phosphatase superfamily"/>
    <property type="match status" value="2"/>
</dbReference>
<dbReference type="InterPro" id="IPR003961">
    <property type="entry name" value="FN3_dom"/>
</dbReference>
<dbReference type="PROSITE" id="PS50853">
    <property type="entry name" value="FN3"/>
    <property type="match status" value="2"/>
</dbReference>
<evidence type="ECO:0000259" key="10">
    <source>
        <dbReference type="PROSITE" id="PS50055"/>
    </source>
</evidence>
<organism evidence="14 15">
    <name type="scientific">Geodia barretti</name>
    <name type="common">Barrett's horny sponge</name>
    <dbReference type="NCBI Taxonomy" id="519541"/>
    <lineage>
        <taxon>Eukaryota</taxon>
        <taxon>Metazoa</taxon>
        <taxon>Porifera</taxon>
        <taxon>Demospongiae</taxon>
        <taxon>Heteroscleromorpha</taxon>
        <taxon>Tetractinellida</taxon>
        <taxon>Astrophorina</taxon>
        <taxon>Geodiidae</taxon>
        <taxon>Geodia</taxon>
    </lineage>
</organism>
<keyword evidence="14" id="KW-0675">Receptor</keyword>
<feature type="transmembrane region" description="Helical" evidence="9">
    <location>
        <begin position="981"/>
        <end position="1004"/>
    </location>
</feature>
<dbReference type="InterPro" id="IPR000242">
    <property type="entry name" value="PTP_cat"/>
</dbReference>
<dbReference type="InterPro" id="IPR050348">
    <property type="entry name" value="Protein-Tyr_Phosphatase"/>
</dbReference>
<dbReference type="CDD" id="cd00047">
    <property type="entry name" value="PTPc"/>
    <property type="match status" value="1"/>
</dbReference>
<feature type="domain" description="Ig-like" evidence="12">
    <location>
        <begin position="11"/>
        <end position="102"/>
    </location>
</feature>
<dbReference type="SMART" id="SM00404">
    <property type="entry name" value="PTPc_motif"/>
    <property type="match status" value="2"/>
</dbReference>
<evidence type="ECO:0000313" key="15">
    <source>
        <dbReference type="Proteomes" id="UP001174909"/>
    </source>
</evidence>
<accession>A0AA35TQT7</accession>
<dbReference type="PROSITE" id="PS50055">
    <property type="entry name" value="TYR_PHOSPHATASE_PTP"/>
    <property type="match status" value="2"/>
</dbReference>
<feature type="domain" description="Fibronectin type-III" evidence="13">
    <location>
        <begin position="764"/>
        <end position="868"/>
    </location>
</feature>
<comment type="caution">
    <text evidence="14">The sequence shown here is derived from an EMBL/GenBank/DDBJ whole genome shotgun (WGS) entry which is preliminary data.</text>
</comment>
<evidence type="ECO:0000256" key="2">
    <source>
        <dbReference type="ARBA" id="ARBA00013064"/>
    </source>
</evidence>
<dbReference type="EC" id="3.1.3.48" evidence="2"/>
<keyword evidence="15" id="KW-1185">Reference proteome</keyword>
<feature type="domain" description="Ig-like" evidence="12">
    <location>
        <begin position="456"/>
        <end position="532"/>
    </location>
</feature>
<dbReference type="InterPro" id="IPR016130">
    <property type="entry name" value="Tyr_Pase_AS"/>
</dbReference>
<feature type="domain" description="Ig-like" evidence="12">
    <location>
        <begin position="339"/>
        <end position="434"/>
    </location>
</feature>
<dbReference type="Pfam" id="PF00102">
    <property type="entry name" value="Y_phosphatase"/>
    <property type="match status" value="2"/>
</dbReference>
<feature type="domain" description="Tyrosine-protein phosphatase" evidence="10">
    <location>
        <begin position="1092"/>
        <end position="1354"/>
    </location>
</feature>
<keyword evidence="5" id="KW-0904">Protein phosphatase</keyword>
<keyword evidence="6 9" id="KW-0472">Membrane</keyword>
<feature type="domain" description="Ig-like" evidence="12">
    <location>
        <begin position="548"/>
        <end position="648"/>
    </location>
</feature>
<evidence type="ECO:0000256" key="1">
    <source>
        <dbReference type="ARBA" id="ARBA00004167"/>
    </source>
</evidence>
<evidence type="ECO:0000256" key="3">
    <source>
        <dbReference type="ARBA" id="ARBA00022729"/>
    </source>
</evidence>
<evidence type="ECO:0000256" key="6">
    <source>
        <dbReference type="ARBA" id="ARBA00023136"/>
    </source>
</evidence>
<dbReference type="Gene3D" id="2.60.40.10">
    <property type="entry name" value="Immunoglobulins"/>
    <property type="match status" value="6"/>
</dbReference>
<proteinExistence type="predicted"/>
<dbReference type="GO" id="GO:0016020">
    <property type="term" value="C:membrane"/>
    <property type="evidence" value="ECO:0007669"/>
    <property type="project" value="UniProtKB-SubCell"/>
</dbReference>
<keyword evidence="9" id="KW-1133">Transmembrane helix</keyword>
<dbReference type="InterPro" id="IPR003595">
    <property type="entry name" value="Tyr_Pase_cat"/>
</dbReference>
<evidence type="ECO:0000256" key="9">
    <source>
        <dbReference type="SAM" id="Phobius"/>
    </source>
</evidence>
<dbReference type="SMART" id="SM00194">
    <property type="entry name" value="PTPc"/>
    <property type="match status" value="2"/>
</dbReference>
<dbReference type="InterPro" id="IPR036116">
    <property type="entry name" value="FN3_sf"/>
</dbReference>
<dbReference type="PRINTS" id="PR00700">
    <property type="entry name" value="PRTYPHPHTASE"/>
</dbReference>
<evidence type="ECO:0000256" key="7">
    <source>
        <dbReference type="ARBA" id="ARBA00051722"/>
    </source>
</evidence>
<dbReference type="SMART" id="SM00060">
    <property type="entry name" value="FN3"/>
    <property type="match status" value="2"/>
</dbReference>
<dbReference type="PROSITE" id="PS50056">
    <property type="entry name" value="TYR_PHOSPHATASE_2"/>
    <property type="match status" value="2"/>
</dbReference>
<protein>
    <recommendedName>
        <fullName evidence="2">protein-tyrosine-phosphatase</fullName>
        <ecNumber evidence="2">3.1.3.48</ecNumber>
    </recommendedName>
</protein>
<feature type="region of interest" description="Disordered" evidence="8">
    <location>
        <begin position="1043"/>
        <end position="1064"/>
    </location>
</feature>
<evidence type="ECO:0000259" key="13">
    <source>
        <dbReference type="PROSITE" id="PS50853"/>
    </source>
</evidence>
<evidence type="ECO:0000256" key="4">
    <source>
        <dbReference type="ARBA" id="ARBA00022801"/>
    </source>
</evidence>
<dbReference type="InterPro" id="IPR036179">
    <property type="entry name" value="Ig-like_dom_sf"/>
</dbReference>
<evidence type="ECO:0000256" key="5">
    <source>
        <dbReference type="ARBA" id="ARBA00022912"/>
    </source>
</evidence>
<dbReference type="InterPro" id="IPR029021">
    <property type="entry name" value="Prot-tyrosine_phosphatase-like"/>
</dbReference>
<keyword evidence="9" id="KW-0812">Transmembrane</keyword>
<gene>
    <name evidence="14" type="ORF">GBAR_LOCUS28542</name>
</gene>
<comment type="subcellular location">
    <subcellularLocation>
        <location evidence="1">Membrane</location>
        <topology evidence="1">Single-pass membrane protein</topology>
    </subcellularLocation>
</comment>
<name>A0AA35TQT7_GEOBA</name>
<dbReference type="SMART" id="SM00409">
    <property type="entry name" value="IG"/>
    <property type="match status" value="6"/>
</dbReference>
<dbReference type="CDD" id="cd00063">
    <property type="entry name" value="FN3"/>
    <property type="match status" value="1"/>
</dbReference>
<feature type="domain" description="Ig-like" evidence="12">
    <location>
        <begin position="234"/>
        <end position="329"/>
    </location>
</feature>